<gene>
    <name evidence="5" type="primary">osa_0</name>
    <name evidence="5" type="ORF">Bhyg_17316</name>
</gene>
<evidence type="ECO:0000256" key="3">
    <source>
        <dbReference type="SAM" id="MobiDB-lite"/>
    </source>
</evidence>
<evidence type="ECO:0000259" key="4">
    <source>
        <dbReference type="Pfam" id="PF12031"/>
    </source>
</evidence>
<dbReference type="Proteomes" id="UP001151699">
    <property type="component" value="Unassembled WGS sequence"/>
</dbReference>
<name>A0A9Q0MLR4_9DIPT</name>
<feature type="compositionally biased region" description="Low complexity" evidence="3">
    <location>
        <begin position="66"/>
        <end position="75"/>
    </location>
</feature>
<feature type="compositionally biased region" description="Pro residues" evidence="3">
    <location>
        <begin position="101"/>
        <end position="118"/>
    </location>
</feature>
<proteinExistence type="predicted"/>
<comment type="caution">
    <text evidence="5">The sequence shown here is derived from an EMBL/GenBank/DDBJ whole genome shotgun (WGS) entry which is preliminary data.</text>
</comment>
<evidence type="ECO:0000313" key="5">
    <source>
        <dbReference type="EMBL" id="KAJ6621055.1"/>
    </source>
</evidence>
<dbReference type="InterPro" id="IPR033388">
    <property type="entry name" value="BAF250_C"/>
</dbReference>
<dbReference type="AlphaFoldDB" id="A0A9Q0MLR4"/>
<dbReference type="GO" id="GO:0006357">
    <property type="term" value="P:regulation of transcription by RNA polymerase II"/>
    <property type="evidence" value="ECO:0007669"/>
    <property type="project" value="TreeGrafter"/>
</dbReference>
<dbReference type="InterPro" id="IPR021906">
    <property type="entry name" value="BAF250/Osa"/>
</dbReference>
<dbReference type="GO" id="GO:0035060">
    <property type="term" value="C:brahma complex"/>
    <property type="evidence" value="ECO:0007669"/>
    <property type="project" value="InterPro"/>
</dbReference>
<organism evidence="5 6">
    <name type="scientific">Pseudolycoriella hygida</name>
    <dbReference type="NCBI Taxonomy" id="35572"/>
    <lineage>
        <taxon>Eukaryota</taxon>
        <taxon>Metazoa</taxon>
        <taxon>Ecdysozoa</taxon>
        <taxon>Arthropoda</taxon>
        <taxon>Hexapoda</taxon>
        <taxon>Insecta</taxon>
        <taxon>Pterygota</taxon>
        <taxon>Neoptera</taxon>
        <taxon>Endopterygota</taxon>
        <taxon>Diptera</taxon>
        <taxon>Nematocera</taxon>
        <taxon>Sciaroidea</taxon>
        <taxon>Sciaridae</taxon>
        <taxon>Pseudolycoriella</taxon>
    </lineage>
</organism>
<feature type="compositionally biased region" description="Low complexity" evidence="3">
    <location>
        <begin position="84"/>
        <end position="100"/>
    </location>
</feature>
<comment type="subcellular location">
    <subcellularLocation>
        <location evidence="1">Nucleus</location>
    </subcellularLocation>
</comment>
<dbReference type="PANTHER" id="PTHR12656">
    <property type="entry name" value="BRG-1 ASSOCIATED FACTOR 250 BAF250"/>
    <property type="match status" value="1"/>
</dbReference>
<dbReference type="OrthoDB" id="8709537at2759"/>
<dbReference type="GO" id="GO:0005654">
    <property type="term" value="C:nucleoplasm"/>
    <property type="evidence" value="ECO:0007669"/>
    <property type="project" value="TreeGrafter"/>
</dbReference>
<feature type="compositionally biased region" description="Basic and acidic residues" evidence="3">
    <location>
        <begin position="613"/>
        <end position="627"/>
    </location>
</feature>
<dbReference type="PANTHER" id="PTHR12656:SF5">
    <property type="entry name" value="TRITHORAX GROUP PROTEIN OSA"/>
    <property type="match status" value="1"/>
</dbReference>
<evidence type="ECO:0000313" key="6">
    <source>
        <dbReference type="Proteomes" id="UP001151699"/>
    </source>
</evidence>
<feature type="compositionally biased region" description="Pro residues" evidence="3">
    <location>
        <begin position="231"/>
        <end position="241"/>
    </location>
</feature>
<feature type="region of interest" description="Disordered" evidence="3">
    <location>
        <begin position="600"/>
        <end position="633"/>
    </location>
</feature>
<dbReference type="Pfam" id="PF12031">
    <property type="entry name" value="BAF250_C"/>
    <property type="match status" value="1"/>
</dbReference>
<dbReference type="InterPro" id="IPR016024">
    <property type="entry name" value="ARM-type_fold"/>
</dbReference>
<dbReference type="PRINTS" id="PR01217">
    <property type="entry name" value="PRICHEXTENSN"/>
</dbReference>
<dbReference type="SUPFAM" id="SSF48371">
    <property type="entry name" value="ARM repeat"/>
    <property type="match status" value="1"/>
</dbReference>
<dbReference type="EMBL" id="WJQU01003919">
    <property type="protein sequence ID" value="KAJ6621055.1"/>
    <property type="molecule type" value="Genomic_DNA"/>
</dbReference>
<dbReference type="GO" id="GO:0071565">
    <property type="term" value="C:nBAF complex"/>
    <property type="evidence" value="ECO:0007669"/>
    <property type="project" value="TreeGrafter"/>
</dbReference>
<feature type="domain" description="SWI/SNF-like complex subunit BAF250 C-terminal" evidence="4">
    <location>
        <begin position="669"/>
        <end position="928"/>
    </location>
</feature>
<evidence type="ECO:0000256" key="2">
    <source>
        <dbReference type="ARBA" id="ARBA00023242"/>
    </source>
</evidence>
<keyword evidence="2" id="KW-0539">Nucleus</keyword>
<feature type="compositionally biased region" description="Pro residues" evidence="3">
    <location>
        <begin position="252"/>
        <end position="268"/>
    </location>
</feature>
<protein>
    <submittedName>
        <fullName evidence="5">Trithorax group protein osa</fullName>
    </submittedName>
</protein>
<dbReference type="InterPro" id="IPR011989">
    <property type="entry name" value="ARM-like"/>
</dbReference>
<evidence type="ECO:0000256" key="1">
    <source>
        <dbReference type="ARBA" id="ARBA00004123"/>
    </source>
</evidence>
<feature type="non-terminal residue" evidence="5">
    <location>
        <position position="1089"/>
    </location>
</feature>
<feature type="compositionally biased region" description="Low complexity" evidence="3">
    <location>
        <begin position="204"/>
        <end position="230"/>
    </location>
</feature>
<dbReference type="GO" id="GO:0031491">
    <property type="term" value="F:nucleosome binding"/>
    <property type="evidence" value="ECO:0007669"/>
    <property type="project" value="TreeGrafter"/>
</dbReference>
<dbReference type="Gene3D" id="1.25.10.10">
    <property type="entry name" value="Leucine-rich Repeat Variant"/>
    <property type="match status" value="1"/>
</dbReference>
<reference evidence="5" key="1">
    <citation type="submission" date="2022-07" db="EMBL/GenBank/DDBJ databases">
        <authorList>
            <person name="Trinca V."/>
            <person name="Uliana J.V.C."/>
            <person name="Torres T.T."/>
            <person name="Ward R.J."/>
            <person name="Monesi N."/>
        </authorList>
    </citation>
    <scope>NUCLEOTIDE SEQUENCE</scope>
    <source>
        <strain evidence="5">HSMRA1968</strain>
        <tissue evidence="5">Whole embryos</tissue>
    </source>
</reference>
<sequence length="1089" mass="119952">APYPGQQGYSYGAPDQYGPPPQPPGQYPPAQGQFPPPNRTMYPPYGAEGDTNASPATGAPPPVGDPYRGYPGTPGTYPPPPQRPYNQQQPTPNTTSATPPTSAPPPNPPGSPYPPPPQQFEYRPDQSPQPRRHPDFAKDPQPYPPSPYGQRPQVYGGWQNSSGGGPPGQYNRGQYPPQPGPQQWNTGQRPPGAQPGQWEHNRYPPQNQQQPYPPVQQGSQPQWANLGQPPVSGPPGPPAPMRPQQRGGKPFNMPPPPTGSVKQPPTPFPTTATPAKRDIVFPPDSVEATSPVLYRRKRICRGDLGTTDPWRIFMCLQSGLLSESTWALDVLNILLFDDSAVQYFGLANLPRLLTLLLDHFQKSLADMFDPEGDDRYGYGWRSSLTNGTDDDDDKIDLGQVVEPPNPLDRVLVLSTTTNYTLSSRKGVPVKIKEADDDIFVLETKRSWDIDSNRNYQLSSCVGGDAWTYGHTEPHPYDHIIGTFRAEIVNIPFARYIKSDKCKDRDFNKTTTIGDIKQTKTVSSTSVVLNNSTMVIEDSKSGDTKTLTKPVRLKEEVIDDGIVDDCSNTSNKIKVAANDDDAVVVKREHMDSDCREVDMELERIPNGPQSVEGDDSKSSIKKEPKPFDFRSTVNDPANTLKRRRINDYEDECYARDEASLYLINESQDTLARRCICISNILRNLTFVPGNELIFANSETFLAILGKILLLHHDHPVRTQKTRNYDREDDTDFADSCSSLQGESEWWWDYLIQLRENMMVAVANIAGHMQLFKYEELITRPCLDGLLHWAVCPSAHGQDPFPSCSPNASLSPQRLALEALCKLCVTDANVDLVIATPPFSRLEKLCSVLTRHLCKNEDQVLREFSVNLLHYLAAADSAMARTVAMQSPCISYLVAFIEQAEQTALGVANQHGINFLRENPDSMGTSLDMLRRTAGTLLHLARHPDNRPLFLQQEARLLGLVMSHILDQQVALIISRVLFQVSRGTGPMTMSEMRPKPFSSLFTSSMATTVSSFTSLQTLPTVSSQSISTSSTIPTAATLTAASSTTVTISPTVTLSSSQSSQSTVTTSTANLTPTAITPMIASTPLTATVS</sequence>
<feature type="compositionally biased region" description="Pro residues" evidence="3">
    <location>
        <begin position="17"/>
        <end position="27"/>
    </location>
</feature>
<dbReference type="GO" id="GO:0016514">
    <property type="term" value="C:SWI/SNF complex"/>
    <property type="evidence" value="ECO:0007669"/>
    <property type="project" value="InterPro"/>
</dbReference>
<dbReference type="GO" id="GO:0006338">
    <property type="term" value="P:chromatin remodeling"/>
    <property type="evidence" value="ECO:0007669"/>
    <property type="project" value="InterPro"/>
</dbReference>
<accession>A0A9Q0MLR4</accession>
<keyword evidence="6" id="KW-1185">Reference proteome</keyword>
<feature type="region of interest" description="Disordered" evidence="3">
    <location>
        <begin position="1"/>
        <end position="282"/>
    </location>
</feature>
<dbReference type="GO" id="GO:0045893">
    <property type="term" value="P:positive regulation of DNA-templated transcription"/>
    <property type="evidence" value="ECO:0007669"/>
    <property type="project" value="TreeGrafter"/>
</dbReference>